<dbReference type="PROSITE" id="PS50206">
    <property type="entry name" value="RHODANESE_3"/>
    <property type="match status" value="1"/>
</dbReference>
<dbReference type="Gene3D" id="3.40.250.10">
    <property type="entry name" value="Rhodanese-like domain"/>
    <property type="match status" value="1"/>
</dbReference>
<reference evidence="4" key="2">
    <citation type="submission" date="2016-11" db="UniProtKB">
        <authorList>
            <consortium name="WormBaseParasite"/>
        </authorList>
    </citation>
    <scope>IDENTIFICATION</scope>
</reference>
<evidence type="ECO:0000259" key="2">
    <source>
        <dbReference type="PROSITE" id="PS50206"/>
    </source>
</evidence>
<feature type="transmembrane region" description="Helical" evidence="1">
    <location>
        <begin position="192"/>
        <end position="211"/>
    </location>
</feature>
<evidence type="ECO:0000256" key="1">
    <source>
        <dbReference type="SAM" id="Phobius"/>
    </source>
</evidence>
<dbReference type="WBParaSite" id="EN70_6831">
    <property type="protein sequence ID" value="EN70_6831"/>
    <property type="gene ID" value="EN70_6831"/>
</dbReference>
<keyword evidence="1" id="KW-0472">Membrane</keyword>
<sequence>MSAPLYQLSVLISSFAKYSAVVSRMQCKWKGSCRTQRQILDTALGVIVWKELTEVDFFSGYIWDGLAMMITNLEELIHWLTTYPAGLKLNTHLNAILSQFFVYHIYLWQTYLSVASVYVGFGFISLSCFFGVSVFFAALSDLLRLLTVHIYCFHIYAFKLATISMMSIKSLWRLFRGRKYNPLRERVDSVKLDARQLFIATLFFIILLFLLPTILVYFFIFSSLHCGVRTIQMVLLLLSMVQDEKLRQLAVAEATTSLSGFKPRLLFPASTYMFIAVPLPAISIDRLVAILTDEKALATKPLAILDVRPEEQFVKGHIIGAEHYPRILLSREQYETESMKRVGAQGTLIVCGQVYGAGQVVSTFCDRGYNAVLLRGDLDSWRHKYPEGLLTRASGEPIKLELSKLAAQLSINRKPVSEGHIQHMQAHENLFCSWIPASNDQLYEQEQRP</sequence>
<evidence type="ECO:0000313" key="4">
    <source>
        <dbReference type="WBParaSite" id="EN70_6831"/>
    </source>
</evidence>
<proteinExistence type="predicted"/>
<keyword evidence="3" id="KW-1185">Reference proteome</keyword>
<keyword evidence="1" id="KW-1133">Transmembrane helix</keyword>
<dbReference type="Pfam" id="PF05024">
    <property type="entry name" value="Gpi1"/>
    <property type="match status" value="1"/>
</dbReference>
<dbReference type="InterPro" id="IPR001763">
    <property type="entry name" value="Rhodanese-like_dom"/>
</dbReference>
<dbReference type="GO" id="GO:0016020">
    <property type="term" value="C:membrane"/>
    <property type="evidence" value="ECO:0007669"/>
    <property type="project" value="InterPro"/>
</dbReference>
<dbReference type="Pfam" id="PF00581">
    <property type="entry name" value="Rhodanese"/>
    <property type="match status" value="1"/>
</dbReference>
<feature type="domain" description="Rhodanese" evidence="2">
    <location>
        <begin position="298"/>
        <end position="390"/>
    </location>
</feature>
<feature type="transmembrane region" description="Helical" evidence="1">
    <location>
        <begin position="111"/>
        <end position="136"/>
    </location>
</feature>
<dbReference type="Proteomes" id="UP000095285">
    <property type="component" value="Unassembled WGS sequence"/>
</dbReference>
<dbReference type="STRING" id="7209.A0A1I7VVR7"/>
<dbReference type="CDD" id="cd00158">
    <property type="entry name" value="RHOD"/>
    <property type="match status" value="1"/>
</dbReference>
<dbReference type="GO" id="GO:0006506">
    <property type="term" value="P:GPI anchor biosynthetic process"/>
    <property type="evidence" value="ECO:0007669"/>
    <property type="project" value="InterPro"/>
</dbReference>
<keyword evidence="1" id="KW-0812">Transmembrane</keyword>
<dbReference type="GO" id="GO:0005783">
    <property type="term" value="C:endoplasmic reticulum"/>
    <property type="evidence" value="ECO:0007669"/>
    <property type="project" value="TreeGrafter"/>
</dbReference>
<organism evidence="3 4">
    <name type="scientific">Loa loa</name>
    <name type="common">Eye worm</name>
    <name type="synonym">Filaria loa</name>
    <dbReference type="NCBI Taxonomy" id="7209"/>
    <lineage>
        <taxon>Eukaryota</taxon>
        <taxon>Metazoa</taxon>
        <taxon>Ecdysozoa</taxon>
        <taxon>Nematoda</taxon>
        <taxon>Chromadorea</taxon>
        <taxon>Rhabditida</taxon>
        <taxon>Spirurina</taxon>
        <taxon>Spiruromorpha</taxon>
        <taxon>Filarioidea</taxon>
        <taxon>Onchocercidae</taxon>
        <taxon>Loa</taxon>
    </lineage>
</organism>
<dbReference type="PANTHER" id="PTHR21329:SF3">
    <property type="entry name" value="PHOSPHATIDYLINOSITOL N-ACETYLGLUCOSAMINYLTRANSFERASE SUBUNIT Q"/>
    <property type="match status" value="1"/>
</dbReference>
<protein>
    <submittedName>
        <fullName evidence="4">Rhodanese domain-containing protein</fullName>
    </submittedName>
</protein>
<reference evidence="3" key="1">
    <citation type="submission" date="2012-04" db="EMBL/GenBank/DDBJ databases">
        <title>The Genome Sequence of Loa loa.</title>
        <authorList>
            <consortium name="The Broad Institute Genome Sequencing Platform"/>
            <consortium name="Broad Institute Genome Sequencing Center for Infectious Disease"/>
            <person name="Nutman T.B."/>
            <person name="Fink D.L."/>
            <person name="Russ C."/>
            <person name="Young S."/>
            <person name="Zeng Q."/>
            <person name="Gargeya S."/>
            <person name="Alvarado L."/>
            <person name="Berlin A."/>
            <person name="Chapman S.B."/>
            <person name="Chen Z."/>
            <person name="Freedman E."/>
            <person name="Gellesch M."/>
            <person name="Goldberg J."/>
            <person name="Griggs A."/>
            <person name="Gujja S."/>
            <person name="Heilman E.R."/>
            <person name="Heiman D."/>
            <person name="Howarth C."/>
            <person name="Mehta T."/>
            <person name="Neiman D."/>
            <person name="Pearson M."/>
            <person name="Roberts A."/>
            <person name="Saif S."/>
            <person name="Shea T."/>
            <person name="Shenoy N."/>
            <person name="Sisk P."/>
            <person name="Stolte C."/>
            <person name="Sykes S."/>
            <person name="White J."/>
            <person name="Yandava C."/>
            <person name="Haas B."/>
            <person name="Henn M.R."/>
            <person name="Nusbaum C."/>
            <person name="Birren B."/>
        </authorList>
    </citation>
    <scope>NUCLEOTIDE SEQUENCE [LARGE SCALE GENOMIC DNA]</scope>
</reference>
<evidence type="ECO:0000313" key="3">
    <source>
        <dbReference type="Proteomes" id="UP000095285"/>
    </source>
</evidence>
<feature type="transmembrane region" description="Helical" evidence="1">
    <location>
        <begin position="148"/>
        <end position="172"/>
    </location>
</feature>
<name>A0A1I7VVR7_LOALO</name>
<accession>A0A1I7VVR7</accession>
<dbReference type="InterPro" id="IPR007720">
    <property type="entry name" value="PigQ/GPI1"/>
</dbReference>
<dbReference type="eggNOG" id="KOG1183">
    <property type="taxonomic scope" value="Eukaryota"/>
</dbReference>
<dbReference type="InterPro" id="IPR036873">
    <property type="entry name" value="Rhodanese-like_dom_sf"/>
</dbReference>
<dbReference type="SUPFAM" id="SSF52821">
    <property type="entry name" value="Rhodanese/Cell cycle control phosphatase"/>
    <property type="match status" value="1"/>
</dbReference>
<dbReference type="PANTHER" id="PTHR21329">
    <property type="entry name" value="PHOSPHATIDYLINOSITOL N-ACETYLGLUCOSAMINYLTRANSFERASE SUBUNIT Q-RELATED"/>
    <property type="match status" value="1"/>
</dbReference>
<dbReference type="SMART" id="SM00450">
    <property type="entry name" value="RHOD"/>
    <property type="match status" value="1"/>
</dbReference>
<dbReference type="AlphaFoldDB" id="A0A1I7VVR7"/>